<evidence type="ECO:0000256" key="5">
    <source>
        <dbReference type="ARBA" id="ARBA00022832"/>
    </source>
</evidence>
<accession>A0A1C0U3C5</accession>
<dbReference type="InterPro" id="IPR050709">
    <property type="entry name" value="Biotin_Carboxyl_Carrier/Decarb"/>
</dbReference>
<dbReference type="Proteomes" id="UP000093476">
    <property type="component" value="Unassembled WGS sequence"/>
</dbReference>
<keyword evidence="8 9" id="KW-0092">Biotin</keyword>
<dbReference type="InterPro" id="IPR011053">
    <property type="entry name" value="Single_hybrid_motif"/>
</dbReference>
<dbReference type="InterPro" id="IPR001249">
    <property type="entry name" value="AcCoA_biotinCC"/>
</dbReference>
<evidence type="ECO:0000313" key="12">
    <source>
        <dbReference type="Proteomes" id="UP000093476"/>
    </source>
</evidence>
<name>A0A1C0U3C5_9GAMM</name>
<dbReference type="Pfam" id="PF00364">
    <property type="entry name" value="Biotin_lipoyl"/>
    <property type="match status" value="1"/>
</dbReference>
<evidence type="ECO:0000256" key="9">
    <source>
        <dbReference type="RuleBase" id="RU364072"/>
    </source>
</evidence>
<dbReference type="PROSITE" id="PS00188">
    <property type="entry name" value="BIOTIN"/>
    <property type="match status" value="1"/>
</dbReference>
<feature type="domain" description="Lipoyl-binding" evidence="10">
    <location>
        <begin position="80"/>
        <end position="156"/>
    </location>
</feature>
<dbReference type="PROSITE" id="PS50968">
    <property type="entry name" value="BIOTINYL_LIPOYL"/>
    <property type="match status" value="1"/>
</dbReference>
<evidence type="ECO:0000256" key="4">
    <source>
        <dbReference type="ARBA" id="ARBA00022516"/>
    </source>
</evidence>
<dbReference type="RefSeq" id="WP_065823467.1">
    <property type="nucleotide sequence ID" value="NZ_CAWMQZ010000087.1"/>
</dbReference>
<dbReference type="PATRIC" id="fig|286156.4.peg.2819"/>
<keyword evidence="7 9" id="KW-0275">Fatty acid biosynthesis</keyword>
<comment type="pathway">
    <text evidence="2 9">Lipid metabolism; fatty acid biosynthesis.</text>
</comment>
<dbReference type="PANTHER" id="PTHR45266:SF3">
    <property type="entry name" value="OXALOACETATE DECARBOXYLASE ALPHA CHAIN"/>
    <property type="match status" value="1"/>
</dbReference>
<dbReference type="CDD" id="cd06850">
    <property type="entry name" value="biotinyl_domain"/>
    <property type="match status" value="1"/>
</dbReference>
<dbReference type="AlphaFoldDB" id="A0A1C0U3C5"/>
<evidence type="ECO:0000256" key="8">
    <source>
        <dbReference type="ARBA" id="ARBA00023267"/>
    </source>
</evidence>
<dbReference type="GO" id="GO:0009317">
    <property type="term" value="C:acetyl-CoA carboxylase complex"/>
    <property type="evidence" value="ECO:0007669"/>
    <property type="project" value="InterPro"/>
</dbReference>
<reference evidence="11 12" key="1">
    <citation type="submission" date="2015-12" db="EMBL/GenBank/DDBJ databases">
        <title>Genome comparisons provide insights into the role of secondary metabolites in the pathogenic phase of the Photorhabdus life cycle.</title>
        <authorList>
            <person name="Tobias N.J."/>
            <person name="Mishra B."/>
            <person name="Gupta D.K."/>
            <person name="Thines M."/>
            <person name="Stinear T.P."/>
            <person name="Bode H.B."/>
        </authorList>
    </citation>
    <scope>NUCLEOTIDE SEQUENCE [LARGE SCALE GENOMIC DNA]</scope>
    <source>
        <strain evidence="11 12">PB68.1</strain>
    </source>
</reference>
<dbReference type="NCBIfam" id="TIGR00531">
    <property type="entry name" value="BCCP"/>
    <property type="match status" value="1"/>
</dbReference>
<keyword evidence="6 9" id="KW-0443">Lipid metabolism</keyword>
<keyword evidence="12" id="KW-1185">Reference proteome</keyword>
<dbReference type="PRINTS" id="PR01071">
    <property type="entry name" value="ACOABIOTINCC"/>
</dbReference>
<evidence type="ECO:0000256" key="7">
    <source>
        <dbReference type="ARBA" id="ARBA00023160"/>
    </source>
</evidence>
<dbReference type="InterPro" id="IPR001882">
    <property type="entry name" value="Biotin_BS"/>
</dbReference>
<comment type="caution">
    <text evidence="11">The sequence shown here is derived from an EMBL/GenBank/DDBJ whole genome shotgun (WGS) entry which is preliminary data.</text>
</comment>
<dbReference type="EMBL" id="LOMY01000087">
    <property type="protein sequence ID" value="OCQ52422.1"/>
    <property type="molecule type" value="Genomic_DNA"/>
</dbReference>
<dbReference type="SUPFAM" id="SSF51230">
    <property type="entry name" value="Single hybrid motif"/>
    <property type="match status" value="1"/>
</dbReference>
<evidence type="ECO:0000259" key="10">
    <source>
        <dbReference type="PROSITE" id="PS50968"/>
    </source>
</evidence>
<evidence type="ECO:0000256" key="2">
    <source>
        <dbReference type="ARBA" id="ARBA00005194"/>
    </source>
</evidence>
<evidence type="ECO:0000256" key="1">
    <source>
        <dbReference type="ARBA" id="ARBA00003761"/>
    </source>
</evidence>
<keyword evidence="4 9" id="KW-0444">Lipid biosynthesis</keyword>
<gene>
    <name evidence="11" type="primary">accB</name>
    <name evidence="11" type="ORF">Ppb6_02496</name>
</gene>
<protein>
    <recommendedName>
        <fullName evidence="3 9">Biotin carboxyl carrier protein of acetyl-CoA carboxylase</fullName>
    </recommendedName>
</protein>
<dbReference type="STRING" id="286156.Ppb6_02496"/>
<evidence type="ECO:0000313" key="11">
    <source>
        <dbReference type="EMBL" id="OCQ52422.1"/>
    </source>
</evidence>
<dbReference type="InterPro" id="IPR000089">
    <property type="entry name" value="Biotin_lipoyl"/>
</dbReference>
<dbReference type="FunFam" id="2.40.50.100:FF:000003">
    <property type="entry name" value="Acetyl-CoA carboxylase biotin carboxyl carrier protein"/>
    <property type="match status" value="1"/>
</dbReference>
<proteinExistence type="predicted"/>
<organism evidence="11 12">
    <name type="scientific">Photorhabdus australis subsp. thailandensis</name>
    <dbReference type="NCBI Taxonomy" id="2805096"/>
    <lineage>
        <taxon>Bacteria</taxon>
        <taxon>Pseudomonadati</taxon>
        <taxon>Pseudomonadota</taxon>
        <taxon>Gammaproteobacteria</taxon>
        <taxon>Enterobacterales</taxon>
        <taxon>Morganellaceae</taxon>
        <taxon>Photorhabdus</taxon>
    </lineage>
</organism>
<dbReference type="UniPathway" id="UPA00094"/>
<evidence type="ECO:0000256" key="6">
    <source>
        <dbReference type="ARBA" id="ARBA00023098"/>
    </source>
</evidence>
<dbReference type="GO" id="GO:0006633">
    <property type="term" value="P:fatty acid biosynthetic process"/>
    <property type="evidence" value="ECO:0007669"/>
    <property type="project" value="UniProtKB-UniPathway"/>
</dbReference>
<dbReference type="GO" id="GO:0003989">
    <property type="term" value="F:acetyl-CoA carboxylase activity"/>
    <property type="evidence" value="ECO:0007669"/>
    <property type="project" value="InterPro"/>
</dbReference>
<evidence type="ECO:0000256" key="3">
    <source>
        <dbReference type="ARBA" id="ARBA00017562"/>
    </source>
</evidence>
<sequence>MDIRKIKKLIELVEESGISELEISEGEESVRISRALAPQSFPTAQQYIPVQAQQPALANAVAPSQALPETVNEKPAAINGHIVRSPMVGTFYRTPSPDAKPFIEVGQHVNVGDTLCIVEAMKMMNQIEADKTGVVKAILVESGQPVEFDEPLVVIE</sequence>
<keyword evidence="5 9" id="KW-0276">Fatty acid metabolism</keyword>
<dbReference type="PANTHER" id="PTHR45266">
    <property type="entry name" value="OXALOACETATE DECARBOXYLASE ALPHA CHAIN"/>
    <property type="match status" value="1"/>
</dbReference>
<comment type="function">
    <text evidence="1 9">This protein is a component of the acetyl coenzyme A carboxylase complex; first, biotin carboxylase catalyzes the carboxylation of the carrier protein and then the transcarboxylase transfers the carboxyl group to form malonyl-CoA.</text>
</comment>
<dbReference type="Gene3D" id="2.40.50.100">
    <property type="match status" value="1"/>
</dbReference>